<name>A0A644Y8H7_9ZZZZ</name>
<evidence type="ECO:0000313" key="2">
    <source>
        <dbReference type="EMBL" id="MPM22424.1"/>
    </source>
</evidence>
<feature type="region of interest" description="Disordered" evidence="1">
    <location>
        <begin position="173"/>
        <end position="214"/>
    </location>
</feature>
<dbReference type="AlphaFoldDB" id="A0A644Y8H7"/>
<evidence type="ECO:0000256" key="1">
    <source>
        <dbReference type="SAM" id="MobiDB-lite"/>
    </source>
</evidence>
<accession>A0A644Y8H7</accession>
<dbReference type="EMBL" id="VSSQ01003808">
    <property type="protein sequence ID" value="MPM22424.1"/>
    <property type="molecule type" value="Genomic_DNA"/>
</dbReference>
<proteinExistence type="predicted"/>
<reference evidence="2" key="1">
    <citation type="submission" date="2019-08" db="EMBL/GenBank/DDBJ databases">
        <authorList>
            <person name="Kucharzyk K."/>
            <person name="Murdoch R.W."/>
            <person name="Higgins S."/>
            <person name="Loffler F."/>
        </authorList>
    </citation>
    <scope>NUCLEOTIDE SEQUENCE</scope>
</reference>
<sequence>MGMCSLLSHRAGPIALWGPAPVTGVGTPPSVLPDSIGGTDGGSAHGNKRSVCRFRAAGTPSVCYDRVACGSGEGQIDPRMSCPRMPSPSPDPLSPRMPCPRVPFGRVPFLSGEPLSPIPSDYPLRSCGHPRRCGMSRRCSTYRTRPEIPPRLHIDGRVWASRRVCTLTVASGRAAASATSGQPRSASHTRPPLVDTEPVPTVGQHPADGGSAPSRGPLLVCIRLRAHAGPHPADDQCWSASGRRPVLVSGEARATIGQWSAATTAPVGNQAQ</sequence>
<gene>
    <name evidence="2" type="ORF">SDC9_68879</name>
</gene>
<comment type="caution">
    <text evidence="2">The sequence shown here is derived from an EMBL/GenBank/DDBJ whole genome shotgun (WGS) entry which is preliminary data.</text>
</comment>
<organism evidence="2">
    <name type="scientific">bioreactor metagenome</name>
    <dbReference type="NCBI Taxonomy" id="1076179"/>
    <lineage>
        <taxon>unclassified sequences</taxon>
        <taxon>metagenomes</taxon>
        <taxon>ecological metagenomes</taxon>
    </lineage>
</organism>
<protein>
    <submittedName>
        <fullName evidence="2">Uncharacterized protein</fullName>
    </submittedName>
</protein>